<dbReference type="AlphaFoldDB" id="A0AAV3QML9"/>
<keyword evidence="3" id="KW-1185">Reference proteome</keyword>
<name>A0AAV3QML9_LITER</name>
<comment type="caution">
    <text evidence="2">The sequence shown here is derived from an EMBL/GenBank/DDBJ whole genome shotgun (WGS) entry which is preliminary data.</text>
</comment>
<evidence type="ECO:0000313" key="2">
    <source>
        <dbReference type="EMBL" id="GAA0165299.1"/>
    </source>
</evidence>
<dbReference type="EMBL" id="BAABME010005328">
    <property type="protein sequence ID" value="GAA0165299.1"/>
    <property type="molecule type" value="Genomic_DNA"/>
</dbReference>
<dbReference type="Pfam" id="PF07727">
    <property type="entry name" value="RVT_2"/>
    <property type="match status" value="1"/>
</dbReference>
<feature type="domain" description="Reverse transcriptase Ty1/copia-type" evidence="1">
    <location>
        <begin position="3"/>
        <end position="60"/>
    </location>
</feature>
<organism evidence="2 3">
    <name type="scientific">Lithospermum erythrorhizon</name>
    <name type="common">Purple gromwell</name>
    <name type="synonym">Lithospermum officinale var. erythrorhizon</name>
    <dbReference type="NCBI Taxonomy" id="34254"/>
    <lineage>
        <taxon>Eukaryota</taxon>
        <taxon>Viridiplantae</taxon>
        <taxon>Streptophyta</taxon>
        <taxon>Embryophyta</taxon>
        <taxon>Tracheophyta</taxon>
        <taxon>Spermatophyta</taxon>
        <taxon>Magnoliopsida</taxon>
        <taxon>eudicotyledons</taxon>
        <taxon>Gunneridae</taxon>
        <taxon>Pentapetalae</taxon>
        <taxon>asterids</taxon>
        <taxon>lamiids</taxon>
        <taxon>Boraginales</taxon>
        <taxon>Boraginaceae</taxon>
        <taxon>Boraginoideae</taxon>
        <taxon>Lithospermeae</taxon>
        <taxon>Lithospermum</taxon>
    </lineage>
</organism>
<accession>A0AAV3QML9</accession>
<sequence length="164" mass="19282">MSILAIVVHHKWPLSQLDVNNAFLHEDLFEEVYMKPPDGVQVPACSVSRLRKSLYGLKLNEALLQLGFSQSKNDYQCAMKKDKNRIRKVKKGRKKLKGILNNMWIENKEVVKERPTYCSLNYQHMYRRKGWSSKRDEVNVECETCLCDSEIDRIYNSMIILNKK</sequence>
<proteinExistence type="predicted"/>
<evidence type="ECO:0000313" key="3">
    <source>
        <dbReference type="Proteomes" id="UP001454036"/>
    </source>
</evidence>
<protein>
    <recommendedName>
        <fullName evidence="1">Reverse transcriptase Ty1/copia-type domain-containing protein</fullName>
    </recommendedName>
</protein>
<gene>
    <name evidence="2" type="ORF">LIER_20739</name>
</gene>
<reference evidence="2 3" key="1">
    <citation type="submission" date="2024-01" db="EMBL/GenBank/DDBJ databases">
        <title>The complete chloroplast genome sequence of Lithospermum erythrorhizon: insights into the phylogenetic relationship among Boraginaceae species and the maternal lineages of purple gromwells.</title>
        <authorList>
            <person name="Okada T."/>
            <person name="Watanabe K."/>
        </authorList>
    </citation>
    <scope>NUCLEOTIDE SEQUENCE [LARGE SCALE GENOMIC DNA]</scope>
</reference>
<dbReference type="Proteomes" id="UP001454036">
    <property type="component" value="Unassembled WGS sequence"/>
</dbReference>
<evidence type="ECO:0000259" key="1">
    <source>
        <dbReference type="Pfam" id="PF07727"/>
    </source>
</evidence>
<dbReference type="InterPro" id="IPR013103">
    <property type="entry name" value="RVT_2"/>
</dbReference>